<evidence type="ECO:0000256" key="6">
    <source>
        <dbReference type="SAM" id="Phobius"/>
    </source>
</evidence>
<feature type="transmembrane region" description="Helical" evidence="6">
    <location>
        <begin position="313"/>
        <end position="334"/>
    </location>
</feature>
<sequence>MTENKTYPSTGSVSVDPVLDLDLPGTEVKVPLVIDMDGTLCRSDTLHEGMLSLIAHRPAALLQLPLWLAEGKAAFKGKVADRSVLDPALLPYDRDVLELIAQTRTEGRKVALVSAADHRQVKAVAAHLGLFDLVTSTGSSGVDGNLRGKAKADFLIGQFGAQGFDYLGDSATDLPVWKEARRAFGVRLSPGLQRRATAMGIDLVKVGDAGGWPMPALIKACRPHQWAKNLLILLPVLASQDLAGLPAALLAILCFSLTASAIYIVNDLLDLPSDRMHPRKRNRPFASGSANAVQGLTVAAGLLAVSIVPAALVLPVAFLWILLLYLVTTTLYSLTLKRKMMADVIGLAALYTLRIVAGSMATGIVLSPWLLVFSMFLFFALATIKRQAELEDLVLRGKTATVGRNLMVVDLPIYQAMSIAAAQAAVLVFALYSQDGEVQQQFGSPDLLLLICPVLMVWIGRMQLMTRRGFMTDDPIVFTLRDRVSLVCGVLMMAIFLVSAQGGRA</sequence>
<dbReference type="Gene3D" id="3.40.50.1000">
    <property type="entry name" value="HAD superfamily/HAD-like"/>
    <property type="match status" value="1"/>
</dbReference>
<organism evidence="7 8">
    <name type="scientific">Paracoccus rhizosphaerae</name>
    <dbReference type="NCBI Taxonomy" id="1133347"/>
    <lineage>
        <taxon>Bacteria</taxon>
        <taxon>Pseudomonadati</taxon>
        <taxon>Pseudomonadota</taxon>
        <taxon>Alphaproteobacteria</taxon>
        <taxon>Rhodobacterales</taxon>
        <taxon>Paracoccaceae</taxon>
        <taxon>Paracoccus</taxon>
    </lineage>
</organism>
<comment type="subcellular location">
    <subcellularLocation>
        <location evidence="1">Membrane</location>
        <topology evidence="1">Multi-pass membrane protein</topology>
    </subcellularLocation>
</comment>
<evidence type="ECO:0000256" key="1">
    <source>
        <dbReference type="ARBA" id="ARBA00004141"/>
    </source>
</evidence>
<feature type="transmembrane region" description="Helical" evidence="6">
    <location>
        <begin position="285"/>
        <end position="307"/>
    </location>
</feature>
<dbReference type="Proteomes" id="UP001589795">
    <property type="component" value="Unassembled WGS sequence"/>
</dbReference>
<dbReference type="InterPro" id="IPR000537">
    <property type="entry name" value="UbiA_prenyltransferase"/>
</dbReference>
<evidence type="ECO:0000313" key="8">
    <source>
        <dbReference type="Proteomes" id="UP001589795"/>
    </source>
</evidence>
<keyword evidence="2" id="KW-1003">Cell membrane</keyword>
<evidence type="ECO:0000256" key="4">
    <source>
        <dbReference type="ARBA" id="ARBA00022989"/>
    </source>
</evidence>
<feature type="transmembrane region" description="Helical" evidence="6">
    <location>
        <begin position="447"/>
        <end position="464"/>
    </location>
</feature>
<keyword evidence="8" id="KW-1185">Reference proteome</keyword>
<keyword evidence="4 6" id="KW-1133">Transmembrane helix</keyword>
<proteinExistence type="predicted"/>
<protein>
    <submittedName>
        <fullName evidence="7">UbiA family prenyltransferase</fullName>
    </submittedName>
</protein>
<keyword evidence="3 6" id="KW-0812">Transmembrane</keyword>
<dbReference type="EMBL" id="JBHLWQ010000052">
    <property type="protein sequence ID" value="MFC0199744.1"/>
    <property type="molecule type" value="Genomic_DNA"/>
</dbReference>
<accession>A0ABV6CG88</accession>
<dbReference type="Pfam" id="PF12710">
    <property type="entry name" value="HAD"/>
    <property type="match status" value="1"/>
</dbReference>
<name>A0ABV6CG88_9RHOB</name>
<comment type="caution">
    <text evidence="7">The sequence shown here is derived from an EMBL/GenBank/DDBJ whole genome shotgun (WGS) entry which is preliminary data.</text>
</comment>
<evidence type="ECO:0000256" key="2">
    <source>
        <dbReference type="ARBA" id="ARBA00022475"/>
    </source>
</evidence>
<dbReference type="Gene3D" id="1.10.357.140">
    <property type="entry name" value="UbiA prenyltransferase"/>
    <property type="match status" value="1"/>
</dbReference>
<dbReference type="NCBIfam" id="NF006088">
    <property type="entry name" value="PRK08238.1"/>
    <property type="match status" value="1"/>
</dbReference>
<feature type="transmembrane region" description="Helical" evidence="6">
    <location>
        <begin position="242"/>
        <end position="265"/>
    </location>
</feature>
<gene>
    <name evidence="7" type="ORF">ACFFIZ_05300</name>
</gene>
<dbReference type="InterPro" id="IPR023214">
    <property type="entry name" value="HAD_sf"/>
</dbReference>
<evidence type="ECO:0000256" key="5">
    <source>
        <dbReference type="ARBA" id="ARBA00023136"/>
    </source>
</evidence>
<feature type="transmembrane region" description="Helical" evidence="6">
    <location>
        <begin position="484"/>
        <end position="502"/>
    </location>
</feature>
<dbReference type="InterPro" id="IPR036412">
    <property type="entry name" value="HAD-like_sf"/>
</dbReference>
<reference evidence="7 8" key="1">
    <citation type="submission" date="2024-09" db="EMBL/GenBank/DDBJ databases">
        <authorList>
            <person name="Sun Q."/>
            <person name="Mori K."/>
        </authorList>
    </citation>
    <scope>NUCLEOTIDE SEQUENCE [LARGE SCALE GENOMIC DNA]</scope>
    <source>
        <strain evidence="7 8">CCM 7904</strain>
    </source>
</reference>
<keyword evidence="5 6" id="KW-0472">Membrane</keyword>
<feature type="transmembrane region" description="Helical" evidence="6">
    <location>
        <begin position="341"/>
        <end position="360"/>
    </location>
</feature>
<dbReference type="RefSeq" id="WP_265508855.1">
    <property type="nucleotide sequence ID" value="NZ_JAOTBE010000125.1"/>
</dbReference>
<dbReference type="CDD" id="cd13963">
    <property type="entry name" value="PT_UbiA_2"/>
    <property type="match status" value="1"/>
</dbReference>
<dbReference type="Pfam" id="PF01040">
    <property type="entry name" value="UbiA"/>
    <property type="match status" value="1"/>
</dbReference>
<evidence type="ECO:0000313" key="7">
    <source>
        <dbReference type="EMBL" id="MFC0199744.1"/>
    </source>
</evidence>
<dbReference type="SUPFAM" id="SSF56784">
    <property type="entry name" value="HAD-like"/>
    <property type="match status" value="1"/>
</dbReference>
<dbReference type="InterPro" id="IPR044878">
    <property type="entry name" value="UbiA_sf"/>
</dbReference>
<feature type="transmembrane region" description="Helical" evidence="6">
    <location>
        <begin position="405"/>
        <end position="432"/>
    </location>
</feature>
<evidence type="ECO:0000256" key="3">
    <source>
        <dbReference type="ARBA" id="ARBA00022692"/>
    </source>
</evidence>
<feature type="transmembrane region" description="Helical" evidence="6">
    <location>
        <begin position="366"/>
        <end position="384"/>
    </location>
</feature>